<evidence type="ECO:0000256" key="3">
    <source>
        <dbReference type="ARBA" id="ARBA00022737"/>
    </source>
</evidence>
<dbReference type="PROSITE" id="PS50082">
    <property type="entry name" value="WD_REPEATS_2"/>
    <property type="match status" value="2"/>
</dbReference>
<dbReference type="SMART" id="SM00320">
    <property type="entry name" value="WD40"/>
    <property type="match status" value="5"/>
</dbReference>
<sequence length="391" mass="43419">MAPKRSRDDTTVDDSTPTKKQLLENKSALNAIRLPSEAHSPASDNEDFRIITGTYERILYGINAYWEKENGSTKIKMQPVFIVPAHTGCIKTVAVGGQFLASGSTDEIIRLYDVKKRKEYGSLGGQHSGDLTDIQFFGRYMLTASDDKTICIWRKKDWEYLKTLKGHKGRVNSLAIHPSGKIALSVSADRTAIVWNLMTARKASQNKLGQEGLCVRWNKSGDHYAIMFDRQINIYNVTDAEVAVSISQRSRFLCMQYYTSKAGKEYLITGSEDRIARIWDASTGESVVELKGHKLRVKTLAVIESKPGESDEEVGVLVTVSSDGMIKCWDIEAALAGDENPLFGEYDTKSRVTCCTAHLGFKTVASSSSTATKNSNNNVTIAEEKEEDEEE</sequence>
<dbReference type="GO" id="GO:0042254">
    <property type="term" value="P:ribosome biogenesis"/>
    <property type="evidence" value="ECO:0007669"/>
    <property type="project" value="UniProtKB-KW"/>
</dbReference>
<feature type="region of interest" description="Disordered" evidence="5">
    <location>
        <begin position="367"/>
        <end position="391"/>
    </location>
</feature>
<evidence type="ECO:0000313" key="6">
    <source>
        <dbReference type="EMBL" id="KAJ8657401.1"/>
    </source>
</evidence>
<proteinExistence type="predicted"/>
<dbReference type="PROSITE" id="PS50294">
    <property type="entry name" value="WD_REPEATS_REGION"/>
    <property type="match status" value="1"/>
</dbReference>
<dbReference type="EMBL" id="JARTCD010000032">
    <property type="protein sequence ID" value="KAJ8657401.1"/>
    <property type="molecule type" value="Genomic_DNA"/>
</dbReference>
<protein>
    <recommendedName>
        <fullName evidence="8">WD40 repeat-like protein</fullName>
    </recommendedName>
</protein>
<name>A0AAD7V4B7_9FUNG</name>
<dbReference type="PROSITE" id="PS00678">
    <property type="entry name" value="WD_REPEATS_1"/>
    <property type="match status" value="1"/>
</dbReference>
<feature type="compositionally biased region" description="Low complexity" evidence="5">
    <location>
        <begin position="367"/>
        <end position="380"/>
    </location>
</feature>
<dbReference type="InterPro" id="IPR020472">
    <property type="entry name" value="WD40_PAC1"/>
</dbReference>
<dbReference type="Gene3D" id="2.130.10.10">
    <property type="entry name" value="YVTN repeat-like/Quinoprotein amine dehydrogenase"/>
    <property type="match status" value="2"/>
</dbReference>
<dbReference type="SUPFAM" id="SSF50978">
    <property type="entry name" value="WD40 repeat-like"/>
    <property type="match status" value="1"/>
</dbReference>
<evidence type="ECO:0000256" key="5">
    <source>
        <dbReference type="SAM" id="MobiDB-lite"/>
    </source>
</evidence>
<dbReference type="RefSeq" id="XP_058342314.1">
    <property type="nucleotide sequence ID" value="XM_058486979.1"/>
</dbReference>
<keyword evidence="3" id="KW-0677">Repeat</keyword>
<dbReference type="Proteomes" id="UP001234581">
    <property type="component" value="Unassembled WGS sequence"/>
</dbReference>
<evidence type="ECO:0000313" key="7">
    <source>
        <dbReference type="Proteomes" id="UP001234581"/>
    </source>
</evidence>
<dbReference type="InterPro" id="IPR036322">
    <property type="entry name" value="WD40_repeat_dom_sf"/>
</dbReference>
<dbReference type="InterPro" id="IPR001680">
    <property type="entry name" value="WD40_rpt"/>
</dbReference>
<dbReference type="InterPro" id="IPR051959">
    <property type="entry name" value="PAK1-Kinase_Regulator"/>
</dbReference>
<gene>
    <name evidence="6" type="ORF">O0I10_006957</name>
</gene>
<feature type="repeat" description="WD" evidence="4">
    <location>
        <begin position="164"/>
        <end position="205"/>
    </location>
</feature>
<dbReference type="InterPro" id="IPR015943">
    <property type="entry name" value="WD40/YVTN_repeat-like_dom_sf"/>
</dbReference>
<keyword evidence="2 4" id="KW-0853">WD repeat</keyword>
<evidence type="ECO:0000256" key="1">
    <source>
        <dbReference type="ARBA" id="ARBA00022517"/>
    </source>
</evidence>
<dbReference type="PANTHER" id="PTHR44675">
    <property type="entry name" value="PAK1 INTERACTING PROTEIN 1"/>
    <property type="match status" value="1"/>
</dbReference>
<dbReference type="Pfam" id="PF00400">
    <property type="entry name" value="WD40"/>
    <property type="match status" value="5"/>
</dbReference>
<keyword evidence="7" id="KW-1185">Reference proteome</keyword>
<feature type="repeat" description="WD" evidence="4">
    <location>
        <begin position="266"/>
        <end position="289"/>
    </location>
</feature>
<evidence type="ECO:0008006" key="8">
    <source>
        <dbReference type="Google" id="ProtNLM"/>
    </source>
</evidence>
<feature type="compositionally biased region" description="Basic and acidic residues" evidence="5">
    <location>
        <begin position="1"/>
        <end position="10"/>
    </location>
</feature>
<keyword evidence="1" id="KW-0690">Ribosome biogenesis</keyword>
<dbReference type="InterPro" id="IPR019775">
    <property type="entry name" value="WD40_repeat_CS"/>
</dbReference>
<evidence type="ECO:0000256" key="2">
    <source>
        <dbReference type="ARBA" id="ARBA00022574"/>
    </source>
</evidence>
<dbReference type="PANTHER" id="PTHR44675:SF1">
    <property type="entry name" value="P21-ACTIVATED PROTEIN KINASE-INTERACTING PROTEIN 1"/>
    <property type="match status" value="1"/>
</dbReference>
<evidence type="ECO:0000256" key="4">
    <source>
        <dbReference type="PROSITE-ProRule" id="PRU00221"/>
    </source>
</evidence>
<dbReference type="GeneID" id="83214366"/>
<feature type="region of interest" description="Disordered" evidence="5">
    <location>
        <begin position="1"/>
        <end position="20"/>
    </location>
</feature>
<comment type="caution">
    <text evidence="6">The sequence shown here is derived from an EMBL/GenBank/DDBJ whole genome shotgun (WGS) entry which is preliminary data.</text>
</comment>
<accession>A0AAD7V4B7</accession>
<dbReference type="PRINTS" id="PR00320">
    <property type="entry name" value="GPROTEINBRPT"/>
</dbReference>
<dbReference type="AlphaFoldDB" id="A0AAD7V4B7"/>
<reference evidence="6 7" key="1">
    <citation type="submission" date="2023-03" db="EMBL/GenBank/DDBJ databases">
        <title>Genome sequence of Lichtheimia ornata CBS 291.66.</title>
        <authorList>
            <person name="Mohabir J.T."/>
            <person name="Shea T.P."/>
            <person name="Kurbessoian T."/>
            <person name="Berby B."/>
            <person name="Fontaine J."/>
            <person name="Livny J."/>
            <person name="Gnirke A."/>
            <person name="Stajich J.E."/>
            <person name="Cuomo C.A."/>
        </authorList>
    </citation>
    <scope>NUCLEOTIDE SEQUENCE [LARGE SCALE GENOMIC DNA]</scope>
    <source>
        <strain evidence="6">CBS 291.66</strain>
    </source>
</reference>
<organism evidence="6 7">
    <name type="scientific">Lichtheimia ornata</name>
    <dbReference type="NCBI Taxonomy" id="688661"/>
    <lineage>
        <taxon>Eukaryota</taxon>
        <taxon>Fungi</taxon>
        <taxon>Fungi incertae sedis</taxon>
        <taxon>Mucoromycota</taxon>
        <taxon>Mucoromycotina</taxon>
        <taxon>Mucoromycetes</taxon>
        <taxon>Mucorales</taxon>
        <taxon>Lichtheimiaceae</taxon>
        <taxon>Lichtheimia</taxon>
    </lineage>
</organism>